<dbReference type="OrthoDB" id="285690at2"/>
<dbReference type="SUPFAM" id="SSF52540">
    <property type="entry name" value="P-loop containing nucleoside triphosphate hydrolases"/>
    <property type="match status" value="1"/>
</dbReference>
<sequence length="183" mass="21592">MKIFKVGFDKAGTASLHQALKQLGYRSMHQYQREEEILKQLILDKRHSDLEQFDAFVDGNWGQHIEVILEHFPDAFLIFTMRDREKWIQSRIINALSNRYFQKPGLTEINTIKWGEMYDQHLQSVRQKLTSHTRYLEINIPNGEGWEKLCPFLNVSAPETPFPRVNTAENHLENILRAKQRKG</sequence>
<dbReference type="RefSeq" id="WP_146504705.1">
    <property type="nucleotide sequence ID" value="NZ_SJPG01000001.1"/>
</dbReference>
<dbReference type="EMBL" id="SJPG01000001">
    <property type="protein sequence ID" value="TWT62899.1"/>
    <property type="molecule type" value="Genomic_DNA"/>
</dbReference>
<dbReference type="PANTHER" id="PTHR36978">
    <property type="entry name" value="P-LOOP CONTAINING NUCLEOTIDE TRIPHOSPHATE HYDROLASE"/>
    <property type="match status" value="1"/>
</dbReference>
<dbReference type="InterPro" id="IPR040632">
    <property type="entry name" value="Sulfotransfer_4"/>
</dbReference>
<organism evidence="1 2">
    <name type="scientific">Rubinisphaera italica</name>
    <dbReference type="NCBI Taxonomy" id="2527969"/>
    <lineage>
        <taxon>Bacteria</taxon>
        <taxon>Pseudomonadati</taxon>
        <taxon>Planctomycetota</taxon>
        <taxon>Planctomycetia</taxon>
        <taxon>Planctomycetales</taxon>
        <taxon>Planctomycetaceae</taxon>
        <taxon>Rubinisphaera</taxon>
    </lineage>
</organism>
<accession>A0A5C5XK28</accession>
<dbReference type="InterPro" id="IPR027417">
    <property type="entry name" value="P-loop_NTPase"/>
</dbReference>
<dbReference type="Pfam" id="PF17784">
    <property type="entry name" value="Sulfotransfer_4"/>
    <property type="match status" value="2"/>
</dbReference>
<comment type="caution">
    <text evidence="1">The sequence shown here is derived from an EMBL/GenBank/DDBJ whole genome shotgun (WGS) entry which is preliminary data.</text>
</comment>
<proteinExistence type="predicted"/>
<evidence type="ECO:0000313" key="2">
    <source>
        <dbReference type="Proteomes" id="UP000316095"/>
    </source>
</evidence>
<protein>
    <recommendedName>
        <fullName evidence="3">Sulfotransferase family protein</fullName>
    </recommendedName>
</protein>
<gene>
    <name evidence="1" type="ORF">Pan54_36460</name>
</gene>
<dbReference type="AlphaFoldDB" id="A0A5C5XK28"/>
<keyword evidence="2" id="KW-1185">Reference proteome</keyword>
<name>A0A5C5XK28_9PLAN</name>
<reference evidence="1 2" key="1">
    <citation type="submission" date="2019-02" db="EMBL/GenBank/DDBJ databases">
        <title>Deep-cultivation of Planctomycetes and their phenomic and genomic characterization uncovers novel biology.</title>
        <authorList>
            <person name="Wiegand S."/>
            <person name="Jogler M."/>
            <person name="Boedeker C."/>
            <person name="Pinto D."/>
            <person name="Vollmers J."/>
            <person name="Rivas-Marin E."/>
            <person name="Kohn T."/>
            <person name="Peeters S.H."/>
            <person name="Heuer A."/>
            <person name="Rast P."/>
            <person name="Oberbeckmann S."/>
            <person name="Bunk B."/>
            <person name="Jeske O."/>
            <person name="Meyerdierks A."/>
            <person name="Storesund J.E."/>
            <person name="Kallscheuer N."/>
            <person name="Luecker S."/>
            <person name="Lage O.M."/>
            <person name="Pohl T."/>
            <person name="Merkel B.J."/>
            <person name="Hornburger P."/>
            <person name="Mueller R.-W."/>
            <person name="Bruemmer F."/>
            <person name="Labrenz M."/>
            <person name="Spormann A.M."/>
            <person name="Op Den Camp H."/>
            <person name="Overmann J."/>
            <person name="Amann R."/>
            <person name="Jetten M.S.M."/>
            <person name="Mascher T."/>
            <person name="Medema M.H."/>
            <person name="Devos D.P."/>
            <person name="Kaster A.-K."/>
            <person name="Ovreas L."/>
            <person name="Rohde M."/>
            <person name="Galperin M.Y."/>
            <person name="Jogler C."/>
        </authorList>
    </citation>
    <scope>NUCLEOTIDE SEQUENCE [LARGE SCALE GENOMIC DNA]</scope>
    <source>
        <strain evidence="1 2">Pan54</strain>
    </source>
</reference>
<dbReference type="Gene3D" id="3.40.50.300">
    <property type="entry name" value="P-loop containing nucleotide triphosphate hydrolases"/>
    <property type="match status" value="2"/>
</dbReference>
<evidence type="ECO:0008006" key="3">
    <source>
        <dbReference type="Google" id="ProtNLM"/>
    </source>
</evidence>
<dbReference type="PANTHER" id="PTHR36978:SF4">
    <property type="entry name" value="P-LOOP CONTAINING NUCLEOSIDE TRIPHOSPHATE HYDROLASE PROTEIN"/>
    <property type="match status" value="1"/>
</dbReference>
<evidence type="ECO:0000313" key="1">
    <source>
        <dbReference type="EMBL" id="TWT62899.1"/>
    </source>
</evidence>
<dbReference type="Proteomes" id="UP000316095">
    <property type="component" value="Unassembled WGS sequence"/>
</dbReference>